<evidence type="ECO:0000313" key="3">
    <source>
        <dbReference type="Proteomes" id="UP001235840"/>
    </source>
</evidence>
<name>A0ABT9W417_9BACI</name>
<evidence type="ECO:0000313" key="2">
    <source>
        <dbReference type="EMBL" id="MDQ0167995.1"/>
    </source>
</evidence>
<comment type="caution">
    <text evidence="2">The sequence shown here is derived from an EMBL/GenBank/DDBJ whole genome shotgun (WGS) entry which is preliminary data.</text>
</comment>
<keyword evidence="1" id="KW-1133">Transmembrane helix</keyword>
<accession>A0ABT9W417</accession>
<reference evidence="2 3" key="1">
    <citation type="submission" date="2023-07" db="EMBL/GenBank/DDBJ databases">
        <title>Genomic Encyclopedia of Type Strains, Phase IV (KMG-IV): sequencing the most valuable type-strain genomes for metagenomic binning, comparative biology and taxonomic classification.</title>
        <authorList>
            <person name="Goeker M."/>
        </authorList>
    </citation>
    <scope>NUCLEOTIDE SEQUENCE [LARGE SCALE GENOMIC DNA]</scope>
    <source>
        <strain evidence="2 3">DSM 12751</strain>
    </source>
</reference>
<evidence type="ECO:0008006" key="4">
    <source>
        <dbReference type="Google" id="ProtNLM"/>
    </source>
</evidence>
<gene>
    <name evidence="2" type="ORF">J2S11_003925</name>
</gene>
<dbReference type="Proteomes" id="UP001235840">
    <property type="component" value="Unassembled WGS sequence"/>
</dbReference>
<proteinExistence type="predicted"/>
<dbReference type="RefSeq" id="WP_307397386.1">
    <property type="nucleotide sequence ID" value="NZ_BAAADK010000017.1"/>
</dbReference>
<keyword evidence="1" id="KW-0472">Membrane</keyword>
<feature type="transmembrane region" description="Helical" evidence="1">
    <location>
        <begin position="68"/>
        <end position="88"/>
    </location>
</feature>
<organism evidence="2 3">
    <name type="scientific">Caldalkalibacillus horti</name>
    <dbReference type="NCBI Taxonomy" id="77523"/>
    <lineage>
        <taxon>Bacteria</taxon>
        <taxon>Bacillati</taxon>
        <taxon>Bacillota</taxon>
        <taxon>Bacilli</taxon>
        <taxon>Bacillales</taxon>
        <taxon>Bacillaceae</taxon>
        <taxon>Caldalkalibacillus</taxon>
    </lineage>
</organism>
<dbReference type="EMBL" id="JAUSTY010000022">
    <property type="protein sequence ID" value="MDQ0167995.1"/>
    <property type="molecule type" value="Genomic_DNA"/>
</dbReference>
<dbReference type="InterPro" id="IPR025618">
    <property type="entry name" value="YtpI"/>
</dbReference>
<keyword evidence="3" id="KW-1185">Reference proteome</keyword>
<protein>
    <recommendedName>
        <fullName evidence="4">YtpI-like protein</fullName>
    </recommendedName>
</protein>
<feature type="transmembrane region" description="Helical" evidence="1">
    <location>
        <begin position="44"/>
        <end position="62"/>
    </location>
</feature>
<feature type="transmembrane region" description="Helical" evidence="1">
    <location>
        <begin position="6"/>
        <end position="23"/>
    </location>
</feature>
<keyword evidence="1" id="KW-0812">Transmembrane</keyword>
<dbReference type="Pfam" id="PF14007">
    <property type="entry name" value="YtpI"/>
    <property type="match status" value="1"/>
</dbReference>
<sequence>MDIVLFFVVILAAGFSIFYSFRGRSYKKKGEFDMMRFYTAKTNIAMGTMLIAMALVQLVGFYPEITGWRIGVGVVFLALGLFNFIMGIKYHRIFAAKVTNS</sequence>
<evidence type="ECO:0000256" key="1">
    <source>
        <dbReference type="SAM" id="Phobius"/>
    </source>
</evidence>